<proteinExistence type="predicted"/>
<organism evidence="2 3">
    <name type="scientific">Aromatoleum aromaticum (strain DSM 19018 / LMG 30748 / EbN1)</name>
    <name type="common">Azoarcus sp. (strain EbN1)</name>
    <dbReference type="NCBI Taxonomy" id="76114"/>
    <lineage>
        <taxon>Bacteria</taxon>
        <taxon>Pseudomonadati</taxon>
        <taxon>Pseudomonadota</taxon>
        <taxon>Betaproteobacteria</taxon>
        <taxon>Rhodocyclales</taxon>
        <taxon>Rhodocyclaceae</taxon>
        <taxon>Aromatoleum</taxon>
    </lineage>
</organism>
<dbReference type="PANTHER" id="PTHR45011">
    <property type="entry name" value="DAP3-BINDING CELL DEATH ENHANCER 1"/>
    <property type="match status" value="1"/>
</dbReference>
<dbReference type="STRING" id="76114.ebA1996"/>
<dbReference type="Proteomes" id="UP000006552">
    <property type="component" value="Chromosome"/>
</dbReference>
<dbReference type="Pfam" id="PF08238">
    <property type="entry name" value="Sel1"/>
    <property type="match status" value="2"/>
</dbReference>
<dbReference type="SUPFAM" id="SSF81901">
    <property type="entry name" value="HCP-like"/>
    <property type="match status" value="1"/>
</dbReference>
<feature type="region of interest" description="Disordered" evidence="1">
    <location>
        <begin position="139"/>
        <end position="179"/>
    </location>
</feature>
<protein>
    <recommendedName>
        <fullName evidence="4">Sel1 repeat family protein</fullName>
    </recommendedName>
</protein>
<gene>
    <name evidence="2" type="ORF">ebA1996</name>
</gene>
<dbReference type="Gene3D" id="1.25.40.10">
    <property type="entry name" value="Tetratricopeptide repeat domain"/>
    <property type="match status" value="1"/>
</dbReference>
<sequence>MDCISLNTVSSLSGLSKRTLWRRVADGLLRTQTLGAGERTLVALDDALALSRLRVEPDDRELILDADAGIAAAQCDFALLFLAQNLPEEAVRWLDAAAQQNCPEAMHWLGRCYIAGTGVPADEKAGMEWIARAASRGHATAPRMIQYLTKPSPPPPPRPCRPRIGPRRNRPGSRPARAE</sequence>
<name>Q5P635_AROAE</name>
<dbReference type="EMBL" id="CR555306">
    <property type="protein sequence ID" value="CAI07226.1"/>
    <property type="molecule type" value="Genomic_DNA"/>
</dbReference>
<dbReference type="InterPro" id="IPR011990">
    <property type="entry name" value="TPR-like_helical_dom_sf"/>
</dbReference>
<feature type="compositionally biased region" description="Basic residues" evidence="1">
    <location>
        <begin position="160"/>
        <end position="171"/>
    </location>
</feature>
<evidence type="ECO:0000313" key="2">
    <source>
        <dbReference type="EMBL" id="CAI07226.1"/>
    </source>
</evidence>
<dbReference type="eggNOG" id="COG0790">
    <property type="taxonomic scope" value="Bacteria"/>
</dbReference>
<dbReference type="PANTHER" id="PTHR45011:SF1">
    <property type="entry name" value="DAP3-BINDING CELL DEATH ENHANCER 1"/>
    <property type="match status" value="1"/>
</dbReference>
<accession>Q5P635</accession>
<keyword evidence="3" id="KW-1185">Reference proteome</keyword>
<dbReference type="OrthoDB" id="9792653at2"/>
<dbReference type="AlphaFoldDB" id="Q5P635"/>
<evidence type="ECO:0000313" key="3">
    <source>
        <dbReference type="Proteomes" id="UP000006552"/>
    </source>
</evidence>
<dbReference type="SMART" id="SM00671">
    <property type="entry name" value="SEL1"/>
    <property type="match status" value="2"/>
</dbReference>
<dbReference type="RefSeq" id="WP_011236950.1">
    <property type="nucleotide sequence ID" value="NC_006513.1"/>
</dbReference>
<evidence type="ECO:0008006" key="4">
    <source>
        <dbReference type="Google" id="ProtNLM"/>
    </source>
</evidence>
<dbReference type="HOGENOM" id="CLU_115370_0_0_4"/>
<evidence type="ECO:0000256" key="1">
    <source>
        <dbReference type="SAM" id="MobiDB-lite"/>
    </source>
</evidence>
<reference evidence="2 3" key="1">
    <citation type="journal article" date="2005" name="Arch. Microbiol.">
        <title>The genome sequence of an anaerobic aromatic-degrading denitrifying bacterium, strain EbN1.</title>
        <authorList>
            <person name="Rabus R."/>
            <person name="Kube M."/>
            <person name="Heider J."/>
            <person name="Beck A."/>
            <person name="Heitmann K."/>
            <person name="Widdel F."/>
            <person name="Reinhardt R."/>
        </authorList>
    </citation>
    <scope>NUCLEOTIDE SEQUENCE [LARGE SCALE GENOMIC DNA]</scope>
    <source>
        <strain evidence="2 3">EbN1</strain>
    </source>
</reference>
<dbReference type="InterPro" id="IPR006597">
    <property type="entry name" value="Sel1-like"/>
</dbReference>
<dbReference type="KEGG" id="eba:ebA1996"/>
<dbReference type="InterPro" id="IPR052748">
    <property type="entry name" value="ISR_Activator"/>
</dbReference>